<reference evidence="12" key="1">
    <citation type="submission" date="2016-04" db="UniProtKB">
        <authorList>
            <consortium name="WormBaseParasite"/>
        </authorList>
    </citation>
    <scope>IDENTIFICATION</scope>
</reference>
<evidence type="ECO:0000256" key="3">
    <source>
        <dbReference type="ARBA" id="ARBA00022692"/>
    </source>
</evidence>
<dbReference type="AlphaFoldDB" id="A0A0R3S7V0"/>
<keyword evidence="6" id="KW-1015">Disulfide bond</keyword>
<feature type="transmembrane region" description="Helical" evidence="7">
    <location>
        <begin position="100"/>
        <end position="123"/>
    </location>
</feature>
<dbReference type="STRING" id="6216.A0A0R3S7V0"/>
<dbReference type="InterPro" id="IPR008952">
    <property type="entry name" value="Tetraspanin_EC2_sf"/>
</dbReference>
<keyword evidence="5 7" id="KW-0472">Membrane</keyword>
<dbReference type="Gene3D" id="1.10.1450.10">
    <property type="entry name" value="Tetraspanin"/>
    <property type="match status" value="1"/>
</dbReference>
<evidence type="ECO:0000256" key="7">
    <source>
        <dbReference type="RuleBase" id="RU361218"/>
    </source>
</evidence>
<feature type="disulfide bond" evidence="6">
    <location>
        <begin position="168"/>
        <end position="201"/>
    </location>
</feature>
<dbReference type="EMBL" id="CABIJS010000711">
    <property type="protein sequence ID" value="VUZ57141.1"/>
    <property type="molecule type" value="Genomic_DNA"/>
</dbReference>
<evidence type="ECO:0000256" key="6">
    <source>
        <dbReference type="PIRSR" id="PIRSR002419-1"/>
    </source>
</evidence>
<sequence length="258" mass="28532">MGCFSGLIKLFLLILNLVLLIAFVAMATMGMLIRFNEGYLMDLLSKAVEKWPVRFLHDLIYLIQNFGAPVSIVLIAIGFLVAIVSLIGIFALLCKVKCLAIIYLVSISLLSVVELALIIYIYAIPGNMNKIVEKLLKKTLKVYGEKTDLGTASENLWKMIGLGEGEFCCGLDGYKDFPSGKELPLPCCKKYGNETSPSPTCTETEAAKENVKDCKEKIEDYIGKNKTVFIAVPCGLFAIQVIVLITMSALCTRWHRDD</sequence>
<keyword evidence="3 7" id="KW-0812">Transmembrane</keyword>
<dbReference type="GO" id="GO:0005886">
    <property type="term" value="C:plasma membrane"/>
    <property type="evidence" value="ECO:0007669"/>
    <property type="project" value="TreeGrafter"/>
</dbReference>
<comment type="subcellular location">
    <subcellularLocation>
        <location evidence="1 7">Membrane</location>
        <topology evidence="1 7">Multi-pass membrane protein</topology>
    </subcellularLocation>
</comment>
<evidence type="ECO:0000313" key="9">
    <source>
        <dbReference type="EMBL" id="VUZ57141.1"/>
    </source>
</evidence>
<reference evidence="9 11" key="3">
    <citation type="submission" date="2019-07" db="EMBL/GenBank/DDBJ databases">
        <authorList>
            <person name="Jastrzebski P J."/>
            <person name="Paukszto L."/>
            <person name="Jastrzebski P J."/>
        </authorList>
    </citation>
    <scope>NUCLEOTIDE SEQUENCE [LARGE SCALE GENOMIC DNA]</scope>
    <source>
        <strain evidence="9 11">WMS-il1</strain>
    </source>
</reference>
<comment type="similarity">
    <text evidence="2 7">Belongs to the tetraspanin (TM4SF) family.</text>
</comment>
<evidence type="ECO:0000256" key="1">
    <source>
        <dbReference type="ARBA" id="ARBA00004141"/>
    </source>
</evidence>
<evidence type="ECO:0000313" key="8">
    <source>
        <dbReference type="EMBL" id="VDL11777.1"/>
    </source>
</evidence>
<dbReference type="Proteomes" id="UP000321570">
    <property type="component" value="Unassembled WGS sequence"/>
</dbReference>
<keyword evidence="4 7" id="KW-1133">Transmembrane helix</keyword>
<dbReference type="EMBL" id="UYSG01000015">
    <property type="protein sequence ID" value="VDL11777.1"/>
    <property type="molecule type" value="Genomic_DNA"/>
</dbReference>
<gene>
    <name evidence="8" type="ORF">HDID_LOCUS159</name>
    <name evidence="9" type="ORF">WMSIL1_LOCUS14620</name>
</gene>
<feature type="disulfide bond" evidence="6">
    <location>
        <begin position="169"/>
        <end position="188"/>
    </location>
</feature>
<accession>A0A0R3S7V0</accession>
<evidence type="ECO:0000256" key="4">
    <source>
        <dbReference type="ARBA" id="ARBA00022989"/>
    </source>
</evidence>
<dbReference type="SUPFAM" id="SSF48652">
    <property type="entry name" value="Tetraspanin"/>
    <property type="match status" value="1"/>
</dbReference>
<name>A0A0R3S7V0_HYMDI</name>
<reference evidence="8 10" key="2">
    <citation type="submission" date="2018-11" db="EMBL/GenBank/DDBJ databases">
        <authorList>
            <consortium name="Pathogen Informatics"/>
        </authorList>
    </citation>
    <scope>NUCLEOTIDE SEQUENCE [LARGE SCALE GENOMIC DNA]</scope>
</reference>
<dbReference type="Pfam" id="PF00335">
    <property type="entry name" value="Tetraspanin"/>
    <property type="match status" value="1"/>
</dbReference>
<feature type="transmembrane region" description="Helical" evidence="7">
    <location>
        <begin position="66"/>
        <end position="93"/>
    </location>
</feature>
<dbReference type="WBParaSite" id="HDID_0000015801-mRNA-1">
    <property type="protein sequence ID" value="HDID_0000015801-mRNA-1"/>
    <property type="gene ID" value="HDID_0000015801"/>
</dbReference>
<dbReference type="PIRSF" id="PIRSF002419">
    <property type="entry name" value="Tetraspanin"/>
    <property type="match status" value="1"/>
</dbReference>
<evidence type="ECO:0000256" key="2">
    <source>
        <dbReference type="ARBA" id="ARBA00006840"/>
    </source>
</evidence>
<dbReference type="Proteomes" id="UP000274504">
    <property type="component" value="Unassembled WGS sequence"/>
</dbReference>
<protein>
    <recommendedName>
        <fullName evidence="7">Tetraspanin</fullName>
    </recommendedName>
</protein>
<feature type="transmembrane region" description="Helical" evidence="7">
    <location>
        <begin position="228"/>
        <end position="251"/>
    </location>
</feature>
<evidence type="ECO:0000256" key="5">
    <source>
        <dbReference type="ARBA" id="ARBA00023136"/>
    </source>
</evidence>
<dbReference type="InterPro" id="IPR018499">
    <property type="entry name" value="Tetraspanin/Peripherin"/>
</dbReference>
<dbReference type="InterPro" id="IPR000301">
    <property type="entry name" value="Tetraspanin_animals"/>
</dbReference>
<evidence type="ECO:0000313" key="10">
    <source>
        <dbReference type="Proteomes" id="UP000274504"/>
    </source>
</evidence>
<organism evidence="12">
    <name type="scientific">Hymenolepis diminuta</name>
    <name type="common">Rat tapeworm</name>
    <dbReference type="NCBI Taxonomy" id="6216"/>
    <lineage>
        <taxon>Eukaryota</taxon>
        <taxon>Metazoa</taxon>
        <taxon>Spiralia</taxon>
        <taxon>Lophotrochozoa</taxon>
        <taxon>Platyhelminthes</taxon>
        <taxon>Cestoda</taxon>
        <taxon>Eucestoda</taxon>
        <taxon>Cyclophyllidea</taxon>
        <taxon>Hymenolepididae</taxon>
        <taxon>Hymenolepis</taxon>
    </lineage>
</organism>
<dbReference type="PANTHER" id="PTHR19282">
    <property type="entry name" value="TETRASPANIN"/>
    <property type="match status" value="1"/>
</dbReference>
<dbReference type="PANTHER" id="PTHR19282:SF515">
    <property type="entry name" value="TETRASPANIN"/>
    <property type="match status" value="1"/>
</dbReference>
<keyword evidence="11" id="KW-1185">Reference proteome</keyword>
<evidence type="ECO:0000313" key="12">
    <source>
        <dbReference type="WBParaSite" id="HDID_0000015801-mRNA-1"/>
    </source>
</evidence>
<feature type="transmembrane region" description="Helical" evidence="7">
    <location>
        <begin position="12"/>
        <end position="33"/>
    </location>
</feature>
<proteinExistence type="inferred from homology"/>
<dbReference type="OrthoDB" id="9972904at2759"/>
<evidence type="ECO:0000313" key="11">
    <source>
        <dbReference type="Proteomes" id="UP000321570"/>
    </source>
</evidence>